<reference evidence="2" key="1">
    <citation type="submission" date="2018-05" db="EMBL/GenBank/DDBJ databases">
        <title>Draft genome of Mucuna pruriens seed.</title>
        <authorList>
            <person name="Nnadi N.E."/>
            <person name="Vos R."/>
            <person name="Hasami M.H."/>
            <person name="Devisetty U.K."/>
            <person name="Aguiy J.C."/>
        </authorList>
    </citation>
    <scope>NUCLEOTIDE SEQUENCE [LARGE SCALE GENOMIC DNA]</scope>
    <source>
        <strain evidence="2">JCA_2017</strain>
    </source>
</reference>
<dbReference type="EMBL" id="QJKJ01011834">
    <property type="protein sequence ID" value="RDX70108.1"/>
    <property type="molecule type" value="Genomic_DNA"/>
</dbReference>
<comment type="caution">
    <text evidence="2">The sequence shown here is derived from an EMBL/GenBank/DDBJ whole genome shotgun (WGS) entry which is preliminary data.</text>
</comment>
<protein>
    <submittedName>
        <fullName evidence="2">Uncharacterized protein</fullName>
    </submittedName>
</protein>
<gene>
    <name evidence="2" type="ORF">CR513_50679</name>
</gene>
<evidence type="ECO:0000256" key="1">
    <source>
        <dbReference type="SAM" id="MobiDB-lite"/>
    </source>
</evidence>
<dbReference type="Proteomes" id="UP000257109">
    <property type="component" value="Unassembled WGS sequence"/>
</dbReference>
<proteinExistence type="predicted"/>
<organism evidence="2 3">
    <name type="scientific">Mucuna pruriens</name>
    <name type="common">Velvet bean</name>
    <name type="synonym">Dolichos pruriens</name>
    <dbReference type="NCBI Taxonomy" id="157652"/>
    <lineage>
        <taxon>Eukaryota</taxon>
        <taxon>Viridiplantae</taxon>
        <taxon>Streptophyta</taxon>
        <taxon>Embryophyta</taxon>
        <taxon>Tracheophyta</taxon>
        <taxon>Spermatophyta</taxon>
        <taxon>Magnoliopsida</taxon>
        <taxon>eudicotyledons</taxon>
        <taxon>Gunneridae</taxon>
        <taxon>Pentapetalae</taxon>
        <taxon>rosids</taxon>
        <taxon>fabids</taxon>
        <taxon>Fabales</taxon>
        <taxon>Fabaceae</taxon>
        <taxon>Papilionoideae</taxon>
        <taxon>50 kb inversion clade</taxon>
        <taxon>NPAAA clade</taxon>
        <taxon>indigoferoid/millettioid clade</taxon>
        <taxon>Phaseoleae</taxon>
        <taxon>Mucuna</taxon>
    </lineage>
</organism>
<dbReference type="OrthoDB" id="1421107at2759"/>
<evidence type="ECO:0000313" key="3">
    <source>
        <dbReference type="Proteomes" id="UP000257109"/>
    </source>
</evidence>
<feature type="non-terminal residue" evidence="2">
    <location>
        <position position="1"/>
    </location>
</feature>
<sequence length="155" mass="16793">MARGSNDKHSRTDNTSQHDNHIVNISTAASATPENPRGTANLVVHCSGVVQSFNNCDNGSQDFRVTTINTSGIGNSFNNLRSGLQAFKDAQICCVDNSAKHSTSILPWKRDRPVHSGILHSFNNGGSGSQTFDGIGLHMDSVSTYLYANFYYNIV</sequence>
<evidence type="ECO:0000313" key="2">
    <source>
        <dbReference type="EMBL" id="RDX70108.1"/>
    </source>
</evidence>
<dbReference type="AlphaFoldDB" id="A0A371EVL4"/>
<keyword evidence="3" id="KW-1185">Reference proteome</keyword>
<accession>A0A371EVL4</accession>
<feature type="region of interest" description="Disordered" evidence="1">
    <location>
        <begin position="1"/>
        <end position="21"/>
    </location>
</feature>
<name>A0A371EVL4_MUCPR</name>